<reference evidence="1 2" key="1">
    <citation type="journal article" date="2016" name="Proc. Natl. Acad. Sci. U.S.A.">
        <title>Comparative genomics of biotechnologically important yeasts.</title>
        <authorList>
            <person name="Riley R."/>
            <person name="Haridas S."/>
            <person name="Wolfe K.H."/>
            <person name="Lopes M.R."/>
            <person name="Hittinger C.T."/>
            <person name="Goeker M."/>
            <person name="Salamov A.A."/>
            <person name="Wisecaver J.H."/>
            <person name="Long T.M."/>
            <person name="Calvey C.H."/>
            <person name="Aerts A.L."/>
            <person name="Barry K.W."/>
            <person name="Choi C."/>
            <person name="Clum A."/>
            <person name="Coughlan A.Y."/>
            <person name="Deshpande S."/>
            <person name="Douglass A.P."/>
            <person name="Hanson S.J."/>
            <person name="Klenk H.-P."/>
            <person name="LaButti K.M."/>
            <person name="Lapidus A."/>
            <person name="Lindquist E.A."/>
            <person name="Lipzen A.M."/>
            <person name="Meier-Kolthoff J.P."/>
            <person name="Ohm R.A."/>
            <person name="Otillar R.P."/>
            <person name="Pangilinan J.L."/>
            <person name="Peng Y."/>
            <person name="Rokas A."/>
            <person name="Rosa C.A."/>
            <person name="Scheuner C."/>
            <person name="Sibirny A.A."/>
            <person name="Slot J.C."/>
            <person name="Stielow J.B."/>
            <person name="Sun H."/>
            <person name="Kurtzman C.P."/>
            <person name="Blackwell M."/>
            <person name="Grigoriev I.V."/>
            <person name="Jeffries T.W."/>
        </authorList>
    </citation>
    <scope>NUCLEOTIDE SEQUENCE [LARGE SCALE GENOMIC DNA]</scope>
    <source>
        <strain evidence="2">ATCC 58044 / CBS 1984 / NCYC 433 / NRRL Y-366-8</strain>
    </source>
</reference>
<accession>A0A1E3P4F7</accession>
<evidence type="ECO:0000313" key="2">
    <source>
        <dbReference type="Proteomes" id="UP000094112"/>
    </source>
</evidence>
<evidence type="ECO:0000313" key="1">
    <source>
        <dbReference type="EMBL" id="ODQ60233.1"/>
    </source>
</evidence>
<sequence length="54" mass="6222">LSIISYEDPVVPAECAPLRLAPFEKKYCEAHDQIAGFHGSKRYNFSVFLKYRCL</sequence>
<dbReference type="Proteomes" id="UP000094112">
    <property type="component" value="Unassembled WGS sequence"/>
</dbReference>
<dbReference type="RefSeq" id="XP_019039440.1">
    <property type="nucleotide sequence ID" value="XM_019186365.1"/>
</dbReference>
<organism evidence="1 2">
    <name type="scientific">Wickerhamomyces anomalus (strain ATCC 58044 / CBS 1984 / NCYC 433 / NRRL Y-366-8)</name>
    <name type="common">Yeast</name>
    <name type="synonym">Hansenula anomala</name>
    <dbReference type="NCBI Taxonomy" id="683960"/>
    <lineage>
        <taxon>Eukaryota</taxon>
        <taxon>Fungi</taxon>
        <taxon>Dikarya</taxon>
        <taxon>Ascomycota</taxon>
        <taxon>Saccharomycotina</taxon>
        <taxon>Saccharomycetes</taxon>
        <taxon>Phaffomycetales</taxon>
        <taxon>Wickerhamomycetaceae</taxon>
        <taxon>Wickerhamomyces</taxon>
    </lineage>
</organism>
<dbReference type="AlphaFoldDB" id="A0A1E3P4F7"/>
<keyword evidence="2" id="KW-1185">Reference proteome</keyword>
<dbReference type="EMBL" id="KV454210">
    <property type="protein sequence ID" value="ODQ60233.1"/>
    <property type="molecule type" value="Genomic_DNA"/>
</dbReference>
<dbReference type="GeneID" id="30203611"/>
<gene>
    <name evidence="1" type="ORF">WICANDRAFT_92448</name>
</gene>
<name>A0A1E3P4F7_WICAA</name>
<feature type="non-terminal residue" evidence="1">
    <location>
        <position position="1"/>
    </location>
</feature>
<protein>
    <submittedName>
        <fullName evidence="1">Uncharacterized protein</fullName>
    </submittedName>
</protein>
<proteinExistence type="predicted"/>